<organism evidence="1 2">
    <name type="scientific">Paraperlucidibaca wandonensis</name>
    <dbReference type="NCBI Taxonomy" id="1268273"/>
    <lineage>
        <taxon>Bacteria</taxon>
        <taxon>Pseudomonadati</taxon>
        <taxon>Pseudomonadota</taxon>
        <taxon>Gammaproteobacteria</taxon>
        <taxon>Moraxellales</taxon>
        <taxon>Moraxellaceae</taxon>
        <taxon>Paraperlucidibaca</taxon>
    </lineage>
</organism>
<evidence type="ECO:0000313" key="1">
    <source>
        <dbReference type="EMBL" id="MFD0949553.1"/>
    </source>
</evidence>
<dbReference type="InterPro" id="IPR047742">
    <property type="entry name" value="PA4642-like"/>
</dbReference>
<dbReference type="NCBIfam" id="NF038106">
    <property type="entry name" value="gamma_NF038106"/>
    <property type="match status" value="1"/>
</dbReference>
<reference evidence="2" key="1">
    <citation type="journal article" date="2019" name="Int. J. Syst. Evol. Microbiol.">
        <title>The Global Catalogue of Microorganisms (GCM) 10K type strain sequencing project: providing services to taxonomists for standard genome sequencing and annotation.</title>
        <authorList>
            <consortium name="The Broad Institute Genomics Platform"/>
            <consortium name="The Broad Institute Genome Sequencing Center for Infectious Disease"/>
            <person name="Wu L."/>
            <person name="Ma J."/>
        </authorList>
    </citation>
    <scope>NUCLEOTIDE SEQUENCE [LARGE SCALE GENOMIC DNA]</scope>
    <source>
        <strain evidence="2">CCUG 63419</strain>
    </source>
</reference>
<sequence length="92" mass="10241">MAVSQPANFNETWSDKRIESFLAFQPPAGESADFHTLYNAYKHMRDSDFSIFLEHFKAAGRDIHALNGLGLSLLDIVKTHAQSQAFADLLSA</sequence>
<comment type="caution">
    <text evidence="1">The sequence shown here is derived from an EMBL/GenBank/DDBJ whole genome shotgun (WGS) entry which is preliminary data.</text>
</comment>
<gene>
    <name evidence="1" type="ORF">ACFQ0F_03960</name>
</gene>
<dbReference type="Proteomes" id="UP001597044">
    <property type="component" value="Unassembled WGS sequence"/>
</dbReference>
<proteinExistence type="predicted"/>
<dbReference type="RefSeq" id="WP_340674667.1">
    <property type="nucleotide sequence ID" value="NZ_JBHTIT010000001.1"/>
</dbReference>
<name>A0ABW3HDM0_9GAMM</name>
<accession>A0ABW3HDM0</accession>
<dbReference type="EMBL" id="JBHTIT010000001">
    <property type="protein sequence ID" value="MFD0949553.1"/>
    <property type="molecule type" value="Genomic_DNA"/>
</dbReference>
<keyword evidence="2" id="KW-1185">Reference proteome</keyword>
<evidence type="ECO:0000313" key="2">
    <source>
        <dbReference type="Proteomes" id="UP001597044"/>
    </source>
</evidence>
<protein>
    <submittedName>
        <fullName evidence="1">PA4642 family protein</fullName>
    </submittedName>
</protein>